<keyword evidence="5" id="KW-0804">Transcription</keyword>
<name>A0A7N6AXR4_ANATE</name>
<feature type="region of interest" description="Disordered" evidence="8">
    <location>
        <begin position="1"/>
        <end position="60"/>
    </location>
</feature>
<dbReference type="InterPro" id="IPR008917">
    <property type="entry name" value="TF_DNA-bd_sf"/>
</dbReference>
<organism evidence="10 11">
    <name type="scientific">Anabas testudineus</name>
    <name type="common">Climbing perch</name>
    <name type="synonym">Anthias testudineus</name>
    <dbReference type="NCBI Taxonomy" id="64144"/>
    <lineage>
        <taxon>Eukaryota</taxon>
        <taxon>Metazoa</taxon>
        <taxon>Chordata</taxon>
        <taxon>Craniata</taxon>
        <taxon>Vertebrata</taxon>
        <taxon>Euteleostomi</taxon>
        <taxon>Actinopterygii</taxon>
        <taxon>Neopterygii</taxon>
        <taxon>Teleostei</taxon>
        <taxon>Neoteleostei</taxon>
        <taxon>Acanthomorphata</taxon>
        <taxon>Anabantaria</taxon>
        <taxon>Anabantiformes</taxon>
        <taxon>Anabantoidei</taxon>
        <taxon>Anabantidae</taxon>
        <taxon>Anabas</taxon>
    </lineage>
</organism>
<keyword evidence="3" id="KW-0238">DNA-binding</keyword>
<dbReference type="SUPFAM" id="SSF47454">
    <property type="entry name" value="A DNA-binding domain in eukaryotic transcription factors"/>
    <property type="match status" value="1"/>
</dbReference>
<dbReference type="InParanoid" id="A0A7N6AXR4"/>
<evidence type="ECO:0000256" key="5">
    <source>
        <dbReference type="ARBA" id="ARBA00023163"/>
    </source>
</evidence>
<evidence type="ECO:0000256" key="1">
    <source>
        <dbReference type="ARBA" id="ARBA00008157"/>
    </source>
</evidence>
<dbReference type="InterPro" id="IPR046347">
    <property type="entry name" value="bZIP_sf"/>
</dbReference>
<reference evidence="10" key="1">
    <citation type="submission" date="2021-04" db="EMBL/GenBank/DDBJ databases">
        <authorList>
            <consortium name="Wellcome Sanger Institute Data Sharing"/>
        </authorList>
    </citation>
    <scope>NUCLEOTIDE SEQUENCE [LARGE SCALE GENOMIC DNA]</scope>
</reference>
<feature type="compositionally biased region" description="Basic and acidic residues" evidence="8">
    <location>
        <begin position="1"/>
        <end position="22"/>
    </location>
</feature>
<dbReference type="Gene3D" id="1.10.880.10">
    <property type="entry name" value="Transcription factor, Skn-1-like, DNA-binding domain"/>
    <property type="match status" value="1"/>
</dbReference>
<dbReference type="SMART" id="SM00338">
    <property type="entry name" value="BRLZ"/>
    <property type="match status" value="1"/>
</dbReference>
<evidence type="ECO:0000256" key="4">
    <source>
        <dbReference type="ARBA" id="ARBA00023159"/>
    </source>
</evidence>
<feature type="domain" description="BZIP" evidence="9">
    <location>
        <begin position="229"/>
        <end position="275"/>
    </location>
</feature>
<evidence type="ECO:0000256" key="3">
    <source>
        <dbReference type="ARBA" id="ARBA00023125"/>
    </source>
</evidence>
<keyword evidence="2" id="KW-0805">Transcription regulation</keyword>
<feature type="coiled-coil region" evidence="7">
    <location>
        <begin position="249"/>
        <end position="279"/>
    </location>
</feature>
<dbReference type="AlphaFoldDB" id="A0A7N6AXR4"/>
<dbReference type="InterPro" id="IPR004826">
    <property type="entry name" value="bZIP_Maf"/>
</dbReference>
<dbReference type="PROSITE" id="PS00036">
    <property type="entry name" value="BZIP_BASIC"/>
    <property type="match status" value="1"/>
</dbReference>
<dbReference type="InterPro" id="IPR004827">
    <property type="entry name" value="bZIP"/>
</dbReference>
<sequence>MSVGHERFVMDIKEDKKTKDSGALEPVSMLQESEEQEEAEEKRVNTARKEGGNREQTGTVERVTLLINNVRDKSSREVAENLAKPLQANLHDPDVGSSSEIGIKQVQSTSLEWLKHVNISTSSSSCPFFEDFQDQRKCSWKGTRLSECEGASQSGASLNSGEDGEDGEDGDSETETEGDSESYARERARQVQLPFSVDWIVDLSRNDFQQLLKQQVLTAEQLEFVHDMRRRSKNRLAAQRCRKRKLDCIYNLQCEIHKLKTEREKLLMEKSQLNQLKLKTCHTVTALCQKVCNEANLQPEQLQVLAKYTTPDCPLASFFPNIDSLLSQPGFPLESESSLSACSVCPNKYTAFEETSSTSMLDLLLCRGQHTTAFCTKTK</sequence>
<dbReference type="Pfam" id="PF03131">
    <property type="entry name" value="bZIP_Maf"/>
    <property type="match status" value="1"/>
</dbReference>
<evidence type="ECO:0000313" key="10">
    <source>
        <dbReference type="Ensembl" id="ENSATEP00000055389.2"/>
    </source>
</evidence>
<dbReference type="GO" id="GO:0005634">
    <property type="term" value="C:nucleus"/>
    <property type="evidence" value="ECO:0007669"/>
    <property type="project" value="TreeGrafter"/>
</dbReference>
<dbReference type="PANTHER" id="PTHR24411">
    <property type="entry name" value="NUCLEAR FACTOR ERYTHROID 2-RELATED FACTOR"/>
    <property type="match status" value="1"/>
</dbReference>
<dbReference type="Proteomes" id="UP000265040">
    <property type="component" value="Chromosome 14"/>
</dbReference>
<keyword evidence="4" id="KW-0010">Activator</keyword>
<accession>A0A7N6AXR4</accession>
<reference evidence="10" key="3">
    <citation type="submission" date="2025-09" db="UniProtKB">
        <authorList>
            <consortium name="Ensembl"/>
        </authorList>
    </citation>
    <scope>IDENTIFICATION</scope>
</reference>
<evidence type="ECO:0000256" key="6">
    <source>
        <dbReference type="ARBA" id="ARBA00023242"/>
    </source>
</evidence>
<keyword evidence="6" id="KW-0539">Nucleus</keyword>
<evidence type="ECO:0000256" key="8">
    <source>
        <dbReference type="SAM" id="MobiDB-lite"/>
    </source>
</evidence>
<evidence type="ECO:0000313" key="11">
    <source>
        <dbReference type="Proteomes" id="UP000265040"/>
    </source>
</evidence>
<evidence type="ECO:0000256" key="2">
    <source>
        <dbReference type="ARBA" id="ARBA00023015"/>
    </source>
</evidence>
<dbReference type="PROSITE" id="PS50217">
    <property type="entry name" value="BZIP"/>
    <property type="match status" value="1"/>
</dbReference>
<evidence type="ECO:0000256" key="7">
    <source>
        <dbReference type="SAM" id="Coils"/>
    </source>
</evidence>
<dbReference type="InterPro" id="IPR047167">
    <property type="entry name" value="NFE2-like"/>
</dbReference>
<evidence type="ECO:0000259" key="9">
    <source>
        <dbReference type="PROSITE" id="PS50217"/>
    </source>
</evidence>
<feature type="compositionally biased region" description="Basic and acidic residues" evidence="8">
    <location>
        <begin position="40"/>
        <end position="53"/>
    </location>
</feature>
<reference evidence="10" key="2">
    <citation type="submission" date="2025-08" db="UniProtKB">
        <authorList>
            <consortium name="Ensembl"/>
        </authorList>
    </citation>
    <scope>IDENTIFICATION</scope>
</reference>
<feature type="compositionally biased region" description="Acidic residues" evidence="8">
    <location>
        <begin position="162"/>
        <end position="180"/>
    </location>
</feature>
<feature type="region of interest" description="Disordered" evidence="8">
    <location>
        <begin position="149"/>
        <end position="185"/>
    </location>
</feature>
<dbReference type="SUPFAM" id="SSF57959">
    <property type="entry name" value="Leucine zipper domain"/>
    <property type="match status" value="1"/>
</dbReference>
<dbReference type="GeneTree" id="ENSGT00940000167916"/>
<comment type="similarity">
    <text evidence="1">Belongs to the bZIP family. CNC subfamily.</text>
</comment>
<dbReference type="GO" id="GO:0000981">
    <property type="term" value="F:DNA-binding transcription factor activity, RNA polymerase II-specific"/>
    <property type="evidence" value="ECO:0007669"/>
    <property type="project" value="TreeGrafter"/>
</dbReference>
<dbReference type="GO" id="GO:0000978">
    <property type="term" value="F:RNA polymerase II cis-regulatory region sequence-specific DNA binding"/>
    <property type="evidence" value="ECO:0007669"/>
    <property type="project" value="InterPro"/>
</dbReference>
<keyword evidence="7" id="KW-0175">Coiled coil</keyword>
<proteinExistence type="inferred from homology"/>
<dbReference type="Ensembl" id="ENSATET00000067891.2">
    <property type="protein sequence ID" value="ENSATEP00000055389.2"/>
    <property type="gene ID" value="ENSATEG00000026783.2"/>
</dbReference>
<dbReference type="PANTHER" id="PTHR24411:SF55">
    <property type="entry name" value="SEGMENTATION PROTEIN CAP'N'COLLAR"/>
    <property type="match status" value="1"/>
</dbReference>
<protein>
    <recommendedName>
        <fullName evidence="9">BZIP domain-containing protein</fullName>
    </recommendedName>
</protein>
<keyword evidence="11" id="KW-1185">Reference proteome</keyword>